<keyword evidence="1" id="KW-0472">Membrane</keyword>
<sequence>MLLEIFNSPLGSGAQLFLLIVCVLIGIGAGVSSVDVRNTLFKGGKKGK</sequence>
<comment type="caution">
    <text evidence="2">The sequence shown here is derived from an EMBL/GenBank/DDBJ whole genome shotgun (WGS) entry which is preliminary data.</text>
</comment>
<proteinExistence type="predicted"/>
<keyword evidence="1" id="KW-1133">Transmembrane helix</keyword>
<evidence type="ECO:0000313" key="3">
    <source>
        <dbReference type="Proteomes" id="UP000647133"/>
    </source>
</evidence>
<organism evidence="2 3">
    <name type="scientific">Echinicola arenosa</name>
    <dbReference type="NCBI Taxonomy" id="2774144"/>
    <lineage>
        <taxon>Bacteria</taxon>
        <taxon>Pseudomonadati</taxon>
        <taxon>Bacteroidota</taxon>
        <taxon>Cytophagia</taxon>
        <taxon>Cytophagales</taxon>
        <taxon>Cyclobacteriaceae</taxon>
        <taxon>Echinicola</taxon>
    </lineage>
</organism>
<dbReference type="RefSeq" id="WP_192011347.1">
    <property type="nucleotide sequence ID" value="NZ_JACYTQ010000007.1"/>
</dbReference>
<feature type="transmembrane region" description="Helical" evidence="1">
    <location>
        <begin position="16"/>
        <end position="36"/>
    </location>
</feature>
<keyword evidence="1" id="KW-0812">Transmembrane</keyword>
<protein>
    <submittedName>
        <fullName evidence="2">Uncharacterized protein</fullName>
    </submittedName>
</protein>
<evidence type="ECO:0000256" key="1">
    <source>
        <dbReference type="SAM" id="Phobius"/>
    </source>
</evidence>
<name>A0ABR9ANV0_9BACT</name>
<dbReference type="EMBL" id="JACYTQ010000007">
    <property type="protein sequence ID" value="MBD8490466.1"/>
    <property type="molecule type" value="Genomic_DNA"/>
</dbReference>
<dbReference type="Proteomes" id="UP000647133">
    <property type="component" value="Unassembled WGS sequence"/>
</dbReference>
<reference evidence="2 3" key="1">
    <citation type="submission" date="2020-09" db="EMBL/GenBank/DDBJ databases">
        <title>Echinicola sp. CAU 1574 isolated from sand of Sido Beach.</title>
        <authorList>
            <person name="Kim W."/>
        </authorList>
    </citation>
    <scope>NUCLEOTIDE SEQUENCE [LARGE SCALE GENOMIC DNA]</scope>
    <source>
        <strain evidence="2 3">CAU 1574</strain>
    </source>
</reference>
<keyword evidence="3" id="KW-1185">Reference proteome</keyword>
<evidence type="ECO:0000313" key="2">
    <source>
        <dbReference type="EMBL" id="MBD8490466.1"/>
    </source>
</evidence>
<gene>
    <name evidence="2" type="ORF">IFO69_17070</name>
</gene>
<accession>A0ABR9ANV0</accession>